<organism evidence="2 3">
    <name type="scientific">Microbacterium soli</name>
    <dbReference type="NCBI Taxonomy" id="446075"/>
    <lineage>
        <taxon>Bacteria</taxon>
        <taxon>Bacillati</taxon>
        <taxon>Actinomycetota</taxon>
        <taxon>Actinomycetes</taxon>
        <taxon>Micrococcales</taxon>
        <taxon>Microbacteriaceae</taxon>
        <taxon>Microbacterium</taxon>
    </lineage>
</organism>
<dbReference type="CDD" id="cd00090">
    <property type="entry name" value="HTH_ARSR"/>
    <property type="match status" value="1"/>
</dbReference>
<dbReference type="SUPFAM" id="SSF46785">
    <property type="entry name" value="Winged helix' DNA-binding domain"/>
    <property type="match status" value="1"/>
</dbReference>
<proteinExistence type="inferred from homology"/>
<dbReference type="InterPro" id="IPR043129">
    <property type="entry name" value="ATPase_NBD"/>
</dbReference>
<protein>
    <submittedName>
        <fullName evidence="2">ROK family transcriptional regulator</fullName>
    </submittedName>
</protein>
<name>A0ABP7N4T4_9MICO</name>
<dbReference type="Proteomes" id="UP001501591">
    <property type="component" value="Unassembled WGS sequence"/>
</dbReference>
<reference evidence="3" key="1">
    <citation type="journal article" date="2019" name="Int. J. Syst. Evol. Microbiol.">
        <title>The Global Catalogue of Microorganisms (GCM) 10K type strain sequencing project: providing services to taxonomists for standard genome sequencing and annotation.</title>
        <authorList>
            <consortium name="The Broad Institute Genomics Platform"/>
            <consortium name="The Broad Institute Genome Sequencing Center for Infectious Disease"/>
            <person name="Wu L."/>
            <person name="Ma J."/>
        </authorList>
    </citation>
    <scope>NUCLEOTIDE SEQUENCE [LARGE SCALE GENOMIC DNA]</scope>
    <source>
        <strain evidence="3">JCM 17024</strain>
    </source>
</reference>
<comment type="similarity">
    <text evidence="1">Belongs to the ROK (NagC/XylR) family.</text>
</comment>
<dbReference type="Gene3D" id="1.10.10.10">
    <property type="entry name" value="Winged helix-like DNA-binding domain superfamily/Winged helix DNA-binding domain"/>
    <property type="match status" value="1"/>
</dbReference>
<gene>
    <name evidence="2" type="ORF">GCM10022383_13450</name>
</gene>
<accession>A0ABP7N4T4</accession>
<dbReference type="Pfam" id="PF00480">
    <property type="entry name" value="ROK"/>
    <property type="match status" value="1"/>
</dbReference>
<dbReference type="PANTHER" id="PTHR18964">
    <property type="entry name" value="ROK (REPRESSOR, ORF, KINASE) FAMILY"/>
    <property type="match status" value="1"/>
</dbReference>
<evidence type="ECO:0000313" key="3">
    <source>
        <dbReference type="Proteomes" id="UP001501591"/>
    </source>
</evidence>
<dbReference type="Gene3D" id="3.30.420.40">
    <property type="match status" value="2"/>
</dbReference>
<dbReference type="EMBL" id="BAABCP010000001">
    <property type="protein sequence ID" value="GAA3936439.1"/>
    <property type="molecule type" value="Genomic_DNA"/>
</dbReference>
<evidence type="ECO:0000256" key="1">
    <source>
        <dbReference type="ARBA" id="ARBA00006479"/>
    </source>
</evidence>
<evidence type="ECO:0000313" key="2">
    <source>
        <dbReference type="EMBL" id="GAA3936439.1"/>
    </source>
</evidence>
<dbReference type="InterPro" id="IPR000600">
    <property type="entry name" value="ROK"/>
</dbReference>
<dbReference type="InterPro" id="IPR036388">
    <property type="entry name" value="WH-like_DNA-bd_sf"/>
</dbReference>
<comment type="caution">
    <text evidence="2">The sequence shown here is derived from an EMBL/GenBank/DDBJ whole genome shotgun (WGS) entry which is preliminary data.</text>
</comment>
<keyword evidence="3" id="KW-1185">Reference proteome</keyword>
<dbReference type="InterPro" id="IPR036390">
    <property type="entry name" value="WH_DNA-bd_sf"/>
</dbReference>
<dbReference type="PANTHER" id="PTHR18964:SF149">
    <property type="entry name" value="BIFUNCTIONAL UDP-N-ACETYLGLUCOSAMINE 2-EPIMERASE_N-ACETYLMANNOSAMINE KINASE"/>
    <property type="match status" value="1"/>
</dbReference>
<dbReference type="SUPFAM" id="SSF53067">
    <property type="entry name" value="Actin-like ATPase domain"/>
    <property type="match status" value="1"/>
</dbReference>
<sequence>MAHTDFRTNDRRSLAISDDLRRGNIAAIARALLLEGPLARAELAQKLSLTRATVTRAAAQLIDVGLVREGEARRATSGRPMVPLELDGSRRVVIAVHLGAVELRAGIIDIEGRIITHDVLRYEGTSPAAVSMLVRRAVAGLTEGMSPQMTILGMGATIGGWVDPHSQTIIRFDPLGWRDVNFVDAIPDLGYPRWFDQIVRGIAVAESLFGVARGHQDFVVLWSGHILGSASVWGGSVQRGVRGGAGMIDHLPTGRDHPSCVCGQSGCLGMVATDQAILDAARAGGIPNGGVDSLRSLFRESGEDARLSALIRERAADFGRAARVIAQLRAPELFVIAGLITTHSEYEREFRRALHTGAGVAADVEVRRSEFGGLATIEASAALVIDDYYRDPMAFEASSV</sequence>
<dbReference type="InterPro" id="IPR011991">
    <property type="entry name" value="ArsR-like_HTH"/>
</dbReference>